<protein>
    <recommendedName>
        <fullName evidence="1">DUF4062 domain-containing protein</fullName>
    </recommendedName>
</protein>
<evidence type="ECO:0000259" key="1">
    <source>
        <dbReference type="Pfam" id="PF13271"/>
    </source>
</evidence>
<dbReference type="EMBL" id="JACICY010000002">
    <property type="protein sequence ID" value="MBB3859706.1"/>
    <property type="molecule type" value="Genomic_DNA"/>
</dbReference>
<accession>A0A7W5ZUG3</accession>
<dbReference type="InterPro" id="IPR025139">
    <property type="entry name" value="DUF4062"/>
</dbReference>
<proteinExistence type="predicted"/>
<comment type="caution">
    <text evidence="2">The sequence shown here is derived from an EMBL/GenBank/DDBJ whole genome shotgun (WGS) entry which is preliminary data.</text>
</comment>
<organism evidence="2 3">
    <name type="scientific">Novosphingobium hassiacum</name>
    <dbReference type="NCBI Taxonomy" id="173676"/>
    <lineage>
        <taxon>Bacteria</taxon>
        <taxon>Pseudomonadati</taxon>
        <taxon>Pseudomonadota</taxon>
        <taxon>Alphaproteobacteria</taxon>
        <taxon>Sphingomonadales</taxon>
        <taxon>Sphingomonadaceae</taxon>
        <taxon>Novosphingobium</taxon>
    </lineage>
</organism>
<dbReference type="RefSeq" id="WP_183612005.1">
    <property type="nucleotide sequence ID" value="NZ_JACICY010000002.1"/>
</dbReference>
<dbReference type="Proteomes" id="UP000562395">
    <property type="component" value="Unassembled WGS sequence"/>
</dbReference>
<keyword evidence="3" id="KW-1185">Reference proteome</keyword>
<reference evidence="2 3" key="1">
    <citation type="submission" date="2020-08" db="EMBL/GenBank/DDBJ databases">
        <title>Genomic Encyclopedia of Type Strains, Phase IV (KMG-IV): sequencing the most valuable type-strain genomes for metagenomic binning, comparative biology and taxonomic classification.</title>
        <authorList>
            <person name="Goeker M."/>
        </authorList>
    </citation>
    <scope>NUCLEOTIDE SEQUENCE [LARGE SCALE GENOMIC DNA]</scope>
    <source>
        <strain evidence="2 3">DSM 14552</strain>
    </source>
</reference>
<sequence length="362" mass="41688">MAKPRVFISSTYYDLKHVRASLEVFVETLGYEPILSEYGSITYDPAQPLDESCYREAQSSDILVLIIGGRYGSAASNQTPIQKKRDEEFESVTRREFTRAHDADIPVYVLIESGVYSEYQTYLRNKDNESIKYAHVDSSKVFSFIEFIFGKQRNNPVQSFEKGVDIESWLRDQWAGLFQELLRKRQDQSKFSDLASQIRHLEAINTTLKSYMETVLETVSPDKSSDIIERENKSLSKSQLVEAIRKNDWFDHLVSLGSISQNDALDASLDINSTSDVIPAYSSRIKNLRDLVYCLEPLVEFTEARRAFYALRAMLGQDRIRFTKKSLQEISRFLEDKRKDKAYKENIVSLSSSDDITDDSEE</sequence>
<gene>
    <name evidence="2" type="ORF">GGQ88_000967</name>
</gene>
<evidence type="ECO:0000313" key="2">
    <source>
        <dbReference type="EMBL" id="MBB3859706.1"/>
    </source>
</evidence>
<dbReference type="Pfam" id="PF13271">
    <property type="entry name" value="DUF4062"/>
    <property type="match status" value="1"/>
</dbReference>
<name>A0A7W5ZUG3_9SPHN</name>
<feature type="domain" description="DUF4062" evidence="1">
    <location>
        <begin position="5"/>
        <end position="100"/>
    </location>
</feature>
<dbReference type="AlphaFoldDB" id="A0A7W5ZUG3"/>
<evidence type="ECO:0000313" key="3">
    <source>
        <dbReference type="Proteomes" id="UP000562395"/>
    </source>
</evidence>